<keyword evidence="4 11" id="KW-0479">Metal-binding</keyword>
<comment type="pathway">
    <text evidence="2 11">Protein modification; protein ubiquitination.</text>
</comment>
<dbReference type="PROSITE" id="PS51157">
    <property type="entry name" value="ZF_UBR"/>
    <property type="match status" value="1"/>
</dbReference>
<evidence type="ECO:0000256" key="8">
    <source>
        <dbReference type="ARBA" id="ARBA00046341"/>
    </source>
</evidence>
<dbReference type="Pfam" id="PF02207">
    <property type="entry name" value="zf-UBR"/>
    <property type="match status" value="1"/>
</dbReference>
<evidence type="ECO:0000256" key="10">
    <source>
        <dbReference type="PROSITE-ProRule" id="PRU00508"/>
    </source>
</evidence>
<dbReference type="GO" id="GO:0061630">
    <property type="term" value="F:ubiquitin protein ligase activity"/>
    <property type="evidence" value="ECO:0007669"/>
    <property type="project" value="UniProtKB-UniRule"/>
</dbReference>
<evidence type="ECO:0000256" key="6">
    <source>
        <dbReference type="ARBA" id="ARBA00022786"/>
    </source>
</evidence>
<evidence type="ECO:0000256" key="3">
    <source>
        <dbReference type="ARBA" id="ARBA00022679"/>
    </source>
</evidence>
<dbReference type="OrthoDB" id="15304at2759"/>
<dbReference type="SMART" id="SM00396">
    <property type="entry name" value="ZnF_UBR1"/>
    <property type="match status" value="1"/>
</dbReference>
<evidence type="ECO:0000256" key="1">
    <source>
        <dbReference type="ARBA" id="ARBA00000900"/>
    </source>
</evidence>
<evidence type="ECO:0000256" key="2">
    <source>
        <dbReference type="ARBA" id="ARBA00004906"/>
    </source>
</evidence>
<evidence type="ECO:0000256" key="11">
    <source>
        <dbReference type="RuleBase" id="RU366018"/>
    </source>
</evidence>
<keyword evidence="6 11" id="KW-0833">Ubl conjugation pathway</keyword>
<gene>
    <name evidence="15" type="primary">UBR3</name>
</gene>
<feature type="compositionally biased region" description="Basic and acidic residues" evidence="12">
    <location>
        <begin position="1069"/>
        <end position="1088"/>
    </location>
</feature>
<dbReference type="GO" id="GO:0000151">
    <property type="term" value="C:ubiquitin ligase complex"/>
    <property type="evidence" value="ECO:0007669"/>
    <property type="project" value="TreeGrafter"/>
</dbReference>
<dbReference type="InterPro" id="IPR039164">
    <property type="entry name" value="UBR1-like"/>
</dbReference>
<evidence type="ECO:0000313" key="16">
    <source>
        <dbReference type="Proteomes" id="UP000694559"/>
    </source>
</evidence>
<accession>A0A8C6V8X7</accession>
<name>A0A8C6V8X7_NAJNA</name>
<dbReference type="PANTHER" id="PTHR21497">
    <property type="entry name" value="UBIQUITIN LIGASE E3 ALPHA-RELATED"/>
    <property type="match status" value="1"/>
</dbReference>
<dbReference type="GO" id="GO:0005737">
    <property type="term" value="C:cytoplasm"/>
    <property type="evidence" value="ECO:0007669"/>
    <property type="project" value="TreeGrafter"/>
</dbReference>
<evidence type="ECO:0000259" key="14">
    <source>
        <dbReference type="PROSITE" id="PS51157"/>
    </source>
</evidence>
<dbReference type="FunFam" id="2.10.110.30:FF:000002">
    <property type="entry name" value="Putative e3 ubiquitin-protein ligase ubr3"/>
    <property type="match status" value="1"/>
</dbReference>
<evidence type="ECO:0000256" key="7">
    <source>
        <dbReference type="ARBA" id="ARBA00022833"/>
    </source>
</evidence>
<organism evidence="15 16">
    <name type="scientific">Naja naja</name>
    <name type="common">Indian cobra</name>
    <dbReference type="NCBI Taxonomy" id="35670"/>
    <lineage>
        <taxon>Eukaryota</taxon>
        <taxon>Metazoa</taxon>
        <taxon>Chordata</taxon>
        <taxon>Craniata</taxon>
        <taxon>Vertebrata</taxon>
        <taxon>Euteleostomi</taxon>
        <taxon>Lepidosauria</taxon>
        <taxon>Squamata</taxon>
        <taxon>Bifurcata</taxon>
        <taxon>Unidentata</taxon>
        <taxon>Episquamata</taxon>
        <taxon>Toxicofera</taxon>
        <taxon>Serpentes</taxon>
        <taxon>Colubroidea</taxon>
        <taxon>Elapidae</taxon>
        <taxon>Elapinae</taxon>
        <taxon>Naja</taxon>
    </lineage>
</organism>
<keyword evidence="5 9" id="KW-0863">Zinc-finger</keyword>
<evidence type="ECO:0000313" key="15">
    <source>
        <dbReference type="Ensembl" id="ENSNNAP00000000729.1"/>
    </source>
</evidence>
<proteinExistence type="inferred from homology"/>
<evidence type="ECO:0000256" key="4">
    <source>
        <dbReference type="ARBA" id="ARBA00022723"/>
    </source>
</evidence>
<dbReference type="Ensembl" id="ENSNNAT00000000769.1">
    <property type="protein sequence ID" value="ENSNNAP00000000729.1"/>
    <property type="gene ID" value="ENSNNAG00000000375.1"/>
</dbReference>
<keyword evidence="3 11" id="KW-0808">Transferase</keyword>
<dbReference type="CDD" id="cd19673">
    <property type="entry name" value="UBR-box_UBR3"/>
    <property type="match status" value="1"/>
</dbReference>
<dbReference type="EC" id="2.3.2.27" evidence="11"/>
<reference evidence="15" key="1">
    <citation type="submission" date="2025-08" db="UniProtKB">
        <authorList>
            <consortium name="Ensembl"/>
        </authorList>
    </citation>
    <scope>IDENTIFICATION</scope>
</reference>
<dbReference type="PANTHER" id="PTHR21497:SF39">
    <property type="entry name" value="E3 UBIQUITIN-PROTEIN LIGASE UBR3"/>
    <property type="match status" value="1"/>
</dbReference>
<sequence length="1754" mass="198439">MRVPGASSPLSLSHSREMGVGVDRETAAAAAASEESEAAGELQALLERVLGPLTGSDDAEAVSEALGWCRCLLAGGEPWDSFVQAVRAYDPATLCGLVWTANFVAYRCRTCGISPCMSLCAECFHQGEHAGHDYNMFRSQAGGACDCGDGNVMREAGFCKRHRIKSSSEVPSVPKDLLIMSELVLPQFIFCLIQYLREGYSEPVLDLPSEKELHKVLQMLEPHISFLEDLTKMGGAMRSVLTQVLTNQQYYKSLSSGGGENTCSKKSHEKYLTALKGSGLTFAEDKLAGGMQDQGAGASASVVQGFIIDLIVKLSTTTKDQSIMDVLKHKCFLEELLFWTIKYEFPQKMVTFLLNMLPDQDYKIAFTKTFVQHYAFIMKTLKKSHESDTMSNRIVHISVQLFSNEELARQVTEECQLLDIMVTVLLYMMESCLIKSELQDEENSLHVVVNCGEALLKNNTYWPLVSDFINILSHQSVAKKFLEDHRLLVTWMNFVSFFQGMNLNKRELNEHVEFESQTYYAAFAAELEACAQPMWGLLSHCKIRETQEYTRNVVRYCLEALQDWFDAINFVDEPTPNQVTFHLPLHRYYAMFLSKAVKCQELDLDSLLPDQEMLMKLMVHPLQIQASLSEIHSNMWVRNGLQIKGQAMTYVQSHFCNSMIDPDIYLLQVCASRLDPDYFISSVFERFKVVDLLTMASQHQNTVLDSEHERSMLEGALTFLVILLSLRLHLGMTDDEILRAEMVAQLCMNDRTHSSLLDLISFGIIPGSLSFESMLSAVADFKAPVFEAGGSMQQGMYTPKGRIWDEEFDPVMVILRTVYRRDVQSAMDRYTAFLKQSGKVHGNPWPPYKKRTHLHPSYKGLMKLLHCKTLHIVLFTLLYKLHVLCWFPGNNLVSNMRHFINYVRVRVPETAPEVKREPPASTSSDGLNSGTAQVFSLVAERRKKFQEIINRNTTEASQAVRPKSSMKWSAPGATPQLTTAILEIKESILSLLIKLHHKLSGKQNSYYPPWLDDMDTSIHHENPKYFHGDGMTAVERILLKAAFQSRLNKHIIEEICRKVTPTVPPKKISPAEKKTLDKEERRQKARERQQKLLAEFASRQKSFMETAMDVESPDADIAMEIATAEEHVSEAIYDCVICGQSGPSTEERPTGLVVLLQASSVLGQCRNTTEPKKLPTSEKEQIYPNDTCAAVYETRLATLQQFFKDSSCLQSVSIGWEGGVYVQTCGHTLHIDCHKSYMESLRNDQVLQGFAVDKGEFTCPLCRQFANSVLPCYPGNNVERNLCQCHSTKNMQELIKEVEELQEQLGTFPVSISSETNLSKEMESVMKDIKNTTQKKYTDYSKTPGSPDNDFLFMYSVARTNLELELVHRGGNLCLGGASTAGKRSCLHQLFHVLAMHMRLYSIDSAYNPWKKLTQLIEGEELEMCSEDQPEVPVLYKDVPSLLLIQILTMPQPLRKEHFVCIIKVLFTLLYIQALVALSVKFSPEDKMTWMNSGALEKDSSSAWCSDSIETYLQQFCLPFLRITSLLQHHLFGGELPSCQEDEEFTVLANCLGLLPSSFQSSEFPSASCLDWPVSAFDIISQWCSELVSFADKHPTQVKVLLIQKATWDLPHLLQLPENYNTVFQYYHRKSCFICSKVPKDPAVCLVCGAFVCLKGLCCKRQSFCECVLHSQNCGAGTGIFLLINASVIIIIRGHRFCLWGSVYLDAHGEEDRDLRRGKPLYICKERYKMLEQQWVSHTFDHINKRWGPHYNGL</sequence>
<comment type="catalytic activity">
    <reaction evidence="1 11">
        <text>S-ubiquitinyl-[E2 ubiquitin-conjugating enzyme]-L-cysteine + [acceptor protein]-L-lysine = [E2 ubiquitin-conjugating enzyme]-L-cysteine + N(6)-ubiquitinyl-[acceptor protein]-L-lysine.</text>
        <dbReference type="EC" id="2.3.2.27"/>
    </reaction>
</comment>
<dbReference type="InterPro" id="IPR044046">
    <property type="entry name" value="E3_ligase_UBR-like_C"/>
</dbReference>
<keyword evidence="16" id="KW-1185">Reference proteome</keyword>
<evidence type="ECO:0000256" key="9">
    <source>
        <dbReference type="PROSITE-ProRule" id="PRU00175"/>
    </source>
</evidence>
<dbReference type="Pfam" id="PF18995">
    <property type="entry name" value="PRT6_C"/>
    <property type="match status" value="1"/>
</dbReference>
<dbReference type="Gene3D" id="2.10.110.30">
    <property type="match status" value="1"/>
</dbReference>
<evidence type="ECO:0000259" key="13">
    <source>
        <dbReference type="PROSITE" id="PS50089"/>
    </source>
</evidence>
<dbReference type="InterPro" id="IPR003126">
    <property type="entry name" value="Znf_UBR"/>
</dbReference>
<reference evidence="15" key="2">
    <citation type="submission" date="2025-09" db="UniProtKB">
        <authorList>
            <consortium name="Ensembl"/>
        </authorList>
    </citation>
    <scope>IDENTIFICATION</scope>
</reference>
<dbReference type="UniPathway" id="UPA00143"/>
<dbReference type="InterPro" id="IPR055194">
    <property type="entry name" value="UBR1-like_WH"/>
</dbReference>
<evidence type="ECO:0000256" key="5">
    <source>
        <dbReference type="ARBA" id="ARBA00022771"/>
    </source>
</evidence>
<keyword evidence="7 11" id="KW-0862">Zinc</keyword>
<feature type="zinc finger region" description="UBR-type" evidence="10">
    <location>
        <begin position="93"/>
        <end position="164"/>
    </location>
</feature>
<dbReference type="GO" id="GO:0016567">
    <property type="term" value="P:protein ubiquitination"/>
    <property type="evidence" value="ECO:0007669"/>
    <property type="project" value="UniProtKB-UniRule"/>
</dbReference>
<comment type="similarity">
    <text evidence="8 11">Belongs to the E3 ubiquitin-protein ligase UBR1-like family.</text>
</comment>
<dbReference type="CDD" id="cd16483">
    <property type="entry name" value="RING-H2_UBR3"/>
    <property type="match status" value="1"/>
</dbReference>
<feature type="region of interest" description="Disordered" evidence="12">
    <location>
        <begin position="1062"/>
        <end position="1088"/>
    </location>
</feature>
<dbReference type="InterPro" id="IPR001841">
    <property type="entry name" value="Znf_RING"/>
</dbReference>
<feature type="domain" description="UBR-type" evidence="14">
    <location>
        <begin position="93"/>
        <end position="164"/>
    </location>
</feature>
<dbReference type="GeneTree" id="ENSGT00950000183075"/>
<protein>
    <recommendedName>
        <fullName evidence="11">E3 ubiquitin-protein ligase</fullName>
        <ecNumber evidence="11">2.3.2.27</ecNumber>
    </recommendedName>
</protein>
<dbReference type="GO" id="GO:0008270">
    <property type="term" value="F:zinc ion binding"/>
    <property type="evidence" value="ECO:0007669"/>
    <property type="project" value="UniProtKB-UniRule"/>
</dbReference>
<dbReference type="Pfam" id="PF22960">
    <property type="entry name" value="WHD_UBR1"/>
    <property type="match status" value="1"/>
</dbReference>
<dbReference type="GO" id="GO:0071596">
    <property type="term" value="P:ubiquitin-dependent protein catabolic process via the N-end rule pathway"/>
    <property type="evidence" value="ECO:0007669"/>
    <property type="project" value="UniProtKB-UniRule"/>
</dbReference>
<evidence type="ECO:0000256" key="12">
    <source>
        <dbReference type="SAM" id="MobiDB-lite"/>
    </source>
</evidence>
<feature type="domain" description="RING-type" evidence="13">
    <location>
        <begin position="1208"/>
        <end position="1263"/>
    </location>
</feature>
<dbReference type="Proteomes" id="UP000694559">
    <property type="component" value="Unplaced"/>
</dbReference>
<comment type="function">
    <text evidence="11">Ubiquitin ligase protein which is a component of the N-end rule pathway. Recognizes and binds to proteins bearing specific N-terminal residues that are destabilizing according to the N-end rule, leading to their ubiquitination and subsequent degradation.</text>
</comment>
<dbReference type="PROSITE" id="PS50089">
    <property type="entry name" value="ZF_RING_2"/>
    <property type="match status" value="1"/>
</dbReference>